<gene>
    <name evidence="9" type="ORF">CJN711_LOCUS7495</name>
</gene>
<evidence type="ECO:0000259" key="8">
    <source>
        <dbReference type="Pfam" id="PF00999"/>
    </source>
</evidence>
<keyword evidence="3 7" id="KW-0812">Transmembrane</keyword>
<feature type="transmembrane region" description="Helical" evidence="7">
    <location>
        <begin position="12"/>
        <end position="33"/>
    </location>
</feature>
<dbReference type="GO" id="GO:0015297">
    <property type="term" value="F:antiporter activity"/>
    <property type="evidence" value="ECO:0007669"/>
    <property type="project" value="InterPro"/>
</dbReference>
<dbReference type="Proteomes" id="UP000663855">
    <property type="component" value="Unassembled WGS sequence"/>
</dbReference>
<organism evidence="9 10">
    <name type="scientific">Rotaria magnacalcarata</name>
    <dbReference type="NCBI Taxonomy" id="392030"/>
    <lineage>
        <taxon>Eukaryota</taxon>
        <taxon>Metazoa</taxon>
        <taxon>Spiralia</taxon>
        <taxon>Gnathifera</taxon>
        <taxon>Rotifera</taxon>
        <taxon>Eurotatoria</taxon>
        <taxon>Bdelloidea</taxon>
        <taxon>Philodinida</taxon>
        <taxon>Philodinidae</taxon>
        <taxon>Rotaria</taxon>
    </lineage>
</organism>
<sequence>MALAGAFAKGSGIVSFWVILISVGYVLFMFTIVRWSINRVHALLIQRNIEMNHSFLIGIFLLLLGSSFFPIHLVYIHFSVHLLGMRTSLGSLNDPLHGGITVLIFAVATLIKFLPATLMTKCVTHRSWRFSTSVGILMNTRGLVELIALNIDLQLNILSPGLFSMFFL</sequence>
<comment type="subcellular location">
    <subcellularLocation>
        <location evidence="1">Membrane</location>
        <topology evidence="1">Multi-pass membrane protein</topology>
    </subcellularLocation>
</comment>
<accession>A0A814PMV0</accession>
<feature type="transmembrane region" description="Helical" evidence="7">
    <location>
        <begin position="54"/>
        <end position="78"/>
    </location>
</feature>
<dbReference type="Gene3D" id="1.20.1530.20">
    <property type="match status" value="1"/>
</dbReference>
<proteinExistence type="predicted"/>
<keyword evidence="6 7" id="KW-0472">Membrane</keyword>
<dbReference type="EMBL" id="CAJNOV010002558">
    <property type="protein sequence ID" value="CAF1108100.1"/>
    <property type="molecule type" value="Genomic_DNA"/>
</dbReference>
<dbReference type="PANTHER" id="PTHR32468">
    <property type="entry name" value="CATION/H + ANTIPORTER"/>
    <property type="match status" value="1"/>
</dbReference>
<evidence type="ECO:0000313" key="9">
    <source>
        <dbReference type="EMBL" id="CAF1108100.1"/>
    </source>
</evidence>
<name>A0A814PMV0_9BILA</name>
<protein>
    <recommendedName>
        <fullName evidence="8">Cation/H+ exchanger transmembrane domain-containing protein</fullName>
    </recommendedName>
</protein>
<feature type="transmembrane region" description="Helical" evidence="7">
    <location>
        <begin position="98"/>
        <end position="119"/>
    </location>
</feature>
<feature type="domain" description="Cation/H+ exchanger transmembrane" evidence="8">
    <location>
        <begin position="82"/>
        <end position="167"/>
    </location>
</feature>
<evidence type="ECO:0000313" key="10">
    <source>
        <dbReference type="Proteomes" id="UP000663855"/>
    </source>
</evidence>
<reference evidence="9" key="1">
    <citation type="submission" date="2021-02" db="EMBL/GenBank/DDBJ databases">
        <authorList>
            <person name="Nowell W R."/>
        </authorList>
    </citation>
    <scope>NUCLEOTIDE SEQUENCE</scope>
</reference>
<evidence type="ECO:0000256" key="3">
    <source>
        <dbReference type="ARBA" id="ARBA00022692"/>
    </source>
</evidence>
<evidence type="ECO:0000256" key="1">
    <source>
        <dbReference type="ARBA" id="ARBA00004141"/>
    </source>
</evidence>
<dbReference type="InterPro" id="IPR038770">
    <property type="entry name" value="Na+/solute_symporter_sf"/>
</dbReference>
<dbReference type="InterPro" id="IPR050794">
    <property type="entry name" value="CPA2_transporter"/>
</dbReference>
<evidence type="ECO:0000256" key="2">
    <source>
        <dbReference type="ARBA" id="ARBA00022448"/>
    </source>
</evidence>
<dbReference type="InterPro" id="IPR006153">
    <property type="entry name" value="Cation/H_exchanger_TM"/>
</dbReference>
<keyword evidence="5" id="KW-0406">Ion transport</keyword>
<keyword evidence="4 7" id="KW-1133">Transmembrane helix</keyword>
<evidence type="ECO:0000256" key="5">
    <source>
        <dbReference type="ARBA" id="ARBA00023065"/>
    </source>
</evidence>
<evidence type="ECO:0000256" key="7">
    <source>
        <dbReference type="SAM" id="Phobius"/>
    </source>
</evidence>
<comment type="caution">
    <text evidence="9">The sequence shown here is derived from an EMBL/GenBank/DDBJ whole genome shotgun (WGS) entry which is preliminary data.</text>
</comment>
<dbReference type="GO" id="GO:1902600">
    <property type="term" value="P:proton transmembrane transport"/>
    <property type="evidence" value="ECO:0007669"/>
    <property type="project" value="InterPro"/>
</dbReference>
<evidence type="ECO:0000256" key="6">
    <source>
        <dbReference type="ARBA" id="ARBA00023136"/>
    </source>
</evidence>
<evidence type="ECO:0000256" key="4">
    <source>
        <dbReference type="ARBA" id="ARBA00022989"/>
    </source>
</evidence>
<keyword evidence="2" id="KW-0813">Transport</keyword>
<dbReference type="GO" id="GO:0016020">
    <property type="term" value="C:membrane"/>
    <property type="evidence" value="ECO:0007669"/>
    <property type="project" value="UniProtKB-SubCell"/>
</dbReference>
<dbReference type="Pfam" id="PF00999">
    <property type="entry name" value="Na_H_Exchanger"/>
    <property type="match status" value="1"/>
</dbReference>
<dbReference type="AlphaFoldDB" id="A0A814PMV0"/>
<dbReference type="PANTHER" id="PTHR32468:SF0">
    <property type="entry name" value="K(+)_H(+) ANTIPORTER 1"/>
    <property type="match status" value="1"/>
</dbReference>